<accession>A0A8J6QQ47</accession>
<dbReference type="EMBL" id="JACWUN010000009">
    <property type="protein sequence ID" value="MBD1400886.1"/>
    <property type="molecule type" value="Genomic_DNA"/>
</dbReference>
<proteinExistence type="predicted"/>
<keyword evidence="3" id="KW-1185">Reference proteome</keyword>
<comment type="caution">
    <text evidence="2">The sequence shown here is derived from an EMBL/GenBank/DDBJ whole genome shotgun (WGS) entry which is preliminary data.</text>
</comment>
<evidence type="ECO:0000313" key="3">
    <source>
        <dbReference type="Proteomes" id="UP000632828"/>
    </source>
</evidence>
<sequence>MSCLKGKSKVKKNKAKYVCKKCEAFTLDKGDLCKPEKVEKTKGSKKGEEKIGKKKKPSK</sequence>
<evidence type="ECO:0000313" key="2">
    <source>
        <dbReference type="EMBL" id="MBD1400886.1"/>
    </source>
</evidence>
<dbReference type="RefSeq" id="WP_191155886.1">
    <property type="nucleotide sequence ID" value="NZ_JACWUN010000009.1"/>
</dbReference>
<reference evidence="2" key="1">
    <citation type="submission" date="2020-09" db="EMBL/GenBank/DDBJ databases">
        <title>Pelobacter alkaliphilus sp. nov., a novel anaerobic arsenate-reducing bacterium from terrestrial mud volcano.</title>
        <authorList>
            <person name="Khomyakova M.A."/>
            <person name="Merkel A.Y."/>
            <person name="Slobodkin A.I."/>
        </authorList>
    </citation>
    <scope>NUCLEOTIDE SEQUENCE</scope>
    <source>
        <strain evidence="2">M08fum</strain>
    </source>
</reference>
<evidence type="ECO:0000256" key="1">
    <source>
        <dbReference type="SAM" id="MobiDB-lite"/>
    </source>
</evidence>
<organism evidence="2 3">
    <name type="scientific">Pelovirga terrestris</name>
    <dbReference type="NCBI Taxonomy" id="2771352"/>
    <lineage>
        <taxon>Bacteria</taxon>
        <taxon>Pseudomonadati</taxon>
        <taxon>Thermodesulfobacteriota</taxon>
        <taxon>Desulfuromonadia</taxon>
        <taxon>Geobacterales</taxon>
        <taxon>Geobacteraceae</taxon>
        <taxon>Pelovirga</taxon>
    </lineage>
</organism>
<dbReference type="Proteomes" id="UP000632828">
    <property type="component" value="Unassembled WGS sequence"/>
</dbReference>
<dbReference type="AlphaFoldDB" id="A0A8J6QQ47"/>
<name>A0A8J6QQ47_9BACT</name>
<gene>
    <name evidence="2" type="ORF">ICT70_09400</name>
</gene>
<protein>
    <submittedName>
        <fullName evidence="2">Uncharacterized protein</fullName>
    </submittedName>
</protein>
<feature type="compositionally biased region" description="Basic and acidic residues" evidence="1">
    <location>
        <begin position="37"/>
        <end position="51"/>
    </location>
</feature>
<feature type="region of interest" description="Disordered" evidence="1">
    <location>
        <begin position="37"/>
        <end position="59"/>
    </location>
</feature>